<gene>
    <name evidence="2" type="ORF">SORDD21_01129</name>
</gene>
<dbReference type="InterPro" id="IPR036928">
    <property type="entry name" value="AS_sf"/>
</dbReference>
<keyword evidence="2" id="KW-0436">Ligase</keyword>
<dbReference type="PANTHER" id="PTHR11895:SF151">
    <property type="entry name" value="GLUTAMYL-TRNA(GLN) AMIDOTRANSFERASE SUBUNIT A"/>
    <property type="match status" value="1"/>
</dbReference>
<keyword evidence="2" id="KW-0808">Transferase</keyword>
<reference evidence="2 3" key="1">
    <citation type="submission" date="2016-01" db="EMBL/GenBank/DDBJ databases">
        <title>Highly variable Streptococcus oralis are common among viridans streptococci isolated from primates.</title>
        <authorList>
            <person name="Denapaite D."/>
            <person name="Rieger M."/>
            <person name="Koendgen S."/>
            <person name="Brueckner R."/>
            <person name="Ochigava I."/>
            <person name="Kappeler P."/>
            <person name="Maetz-Rensing K."/>
            <person name="Leendertz F."/>
            <person name="Hakenbeck R."/>
        </authorList>
    </citation>
    <scope>NUCLEOTIDE SEQUENCE [LARGE SCALE GENOMIC DNA]</scope>
    <source>
        <strain evidence="2 3">DD21</strain>
    </source>
</reference>
<organism evidence="2 3">
    <name type="scientific">Streptococcus oralis</name>
    <dbReference type="NCBI Taxonomy" id="1303"/>
    <lineage>
        <taxon>Bacteria</taxon>
        <taxon>Bacillati</taxon>
        <taxon>Bacillota</taxon>
        <taxon>Bacilli</taxon>
        <taxon>Lactobacillales</taxon>
        <taxon>Streptococcaceae</taxon>
        <taxon>Streptococcus</taxon>
    </lineage>
</organism>
<dbReference type="PATRIC" id="fig|1303.81.peg.1379"/>
<protein>
    <submittedName>
        <fullName evidence="2">Aspartyl-tRNA(Asn) amidotransferase subunit A / Glutamyl-tRNA(Gln) amidotransferase subunit A</fullName>
        <ecNumber evidence="2">6.3.5.6</ecNumber>
        <ecNumber evidence="2">6.3.5.7</ecNumber>
    </submittedName>
</protein>
<dbReference type="PANTHER" id="PTHR11895">
    <property type="entry name" value="TRANSAMIDASE"/>
    <property type="match status" value="1"/>
</dbReference>
<dbReference type="EC" id="6.3.5.6" evidence="2"/>
<evidence type="ECO:0000313" key="3">
    <source>
        <dbReference type="Proteomes" id="UP000070053"/>
    </source>
</evidence>
<dbReference type="GO" id="GO:0050567">
    <property type="term" value="F:glutaminyl-tRNA synthase (glutamine-hydrolyzing) activity"/>
    <property type="evidence" value="ECO:0007669"/>
    <property type="project" value="UniProtKB-EC"/>
</dbReference>
<sequence>MSLGSDTGGSIRQPAAFNGIVGLKPTYGTVSRFGLIAFGSSLDQIGPFAPTVKENALLLNAIASEDAKDSTSAPVRIADFTSKIGQDIKGMKIALPKEYLGEGIDPEVKETILNAAKHFEKLGAIVEEVSLPHSKYGVAVYYIIASSEASSNLQRFDGIRYGYRAEDASNLDDIYVNSRSQGFGEEVKRRIMLGTFSLSSGYYDAYYKKAGQVRTLIIQDFEKVFADYDLILGPTAPSVAYDLDSLNHDPVAMYLADLLTIPVNLAGLPGISIPAGFAQGLPVGLQLIGPKYSEETIYQAAAAFEATTDYHKQQPVIFGGDN</sequence>
<feature type="domain" description="Amidase" evidence="1">
    <location>
        <begin position="1"/>
        <end position="297"/>
    </location>
</feature>
<dbReference type="InterPro" id="IPR023631">
    <property type="entry name" value="Amidase_dom"/>
</dbReference>
<proteinExistence type="predicted"/>
<dbReference type="Pfam" id="PF01425">
    <property type="entry name" value="Amidase"/>
    <property type="match status" value="1"/>
</dbReference>
<dbReference type="Gene3D" id="3.90.1300.10">
    <property type="entry name" value="Amidase signature (AS) domain"/>
    <property type="match status" value="1"/>
</dbReference>
<accession>A0A139PJV1</accession>
<dbReference type="AlphaFoldDB" id="A0A139PJV1"/>
<dbReference type="EC" id="6.3.5.7" evidence="2"/>
<dbReference type="InterPro" id="IPR000120">
    <property type="entry name" value="Amidase"/>
</dbReference>
<name>A0A139PJV1_STROR</name>
<dbReference type="GO" id="GO:0050566">
    <property type="term" value="F:asparaginyl-tRNA synthase (glutamine-hydrolyzing) activity"/>
    <property type="evidence" value="ECO:0007669"/>
    <property type="project" value="UniProtKB-EC"/>
</dbReference>
<evidence type="ECO:0000313" key="2">
    <source>
        <dbReference type="EMBL" id="KXT90624.1"/>
    </source>
</evidence>
<dbReference type="Proteomes" id="UP000070053">
    <property type="component" value="Unassembled WGS sequence"/>
</dbReference>
<evidence type="ECO:0000259" key="1">
    <source>
        <dbReference type="Pfam" id="PF01425"/>
    </source>
</evidence>
<dbReference type="SUPFAM" id="SSF75304">
    <property type="entry name" value="Amidase signature (AS) enzymes"/>
    <property type="match status" value="1"/>
</dbReference>
<comment type="caution">
    <text evidence="2">The sequence shown here is derived from an EMBL/GenBank/DDBJ whole genome shotgun (WGS) entry which is preliminary data.</text>
</comment>
<dbReference type="GO" id="GO:0016740">
    <property type="term" value="F:transferase activity"/>
    <property type="evidence" value="ECO:0007669"/>
    <property type="project" value="UniProtKB-KW"/>
</dbReference>
<dbReference type="EMBL" id="LQZP01000285">
    <property type="protein sequence ID" value="KXT90624.1"/>
    <property type="molecule type" value="Genomic_DNA"/>
</dbReference>